<proteinExistence type="predicted"/>
<dbReference type="AlphaFoldDB" id="A0A5C1I0C8"/>
<sequence length="385" mass="44336">MRILLSFMQDSGAAPHAIPAYRFWTYYIKNGIEESGMKWMEIPGLDWAAGMVPYEKDPALEQWKQQAWTQTIDYIKTNRQLFDIFLCYLYPKQIDINAIKQIRAMGVPCVNFYCDNIRSFSKLPSEFKIFDLVWVPEFEALNMYQTAGVAHINLPMPMWVAPEYRTLPVRETGAITFIGSKDYLRAQLLANVIDKGLPVQITGTGWHNENESATVLPASNLSAKINNQLQLIRQTGLKAFAAYHVKRFNKQDQVLINAENLFEKPDFDEYIRLSRESMITLGINRVPTFYGFGKNMLTYSRLRDLEAPMLGACYLTEYTKGLTYLYELGTDVETYADADELVLKSRELARSESRRKQLRIKSQQKALGAHSIPESLQKIKTRLFN</sequence>
<organism evidence="2 3">
    <name type="scientific">Mucilaginibacter rubeus</name>
    <dbReference type="NCBI Taxonomy" id="2027860"/>
    <lineage>
        <taxon>Bacteria</taxon>
        <taxon>Pseudomonadati</taxon>
        <taxon>Bacteroidota</taxon>
        <taxon>Sphingobacteriia</taxon>
        <taxon>Sphingobacteriales</taxon>
        <taxon>Sphingobacteriaceae</taxon>
        <taxon>Mucilaginibacter</taxon>
    </lineage>
</organism>
<evidence type="ECO:0000259" key="1">
    <source>
        <dbReference type="Pfam" id="PF13524"/>
    </source>
</evidence>
<evidence type="ECO:0000313" key="3">
    <source>
        <dbReference type="Proteomes" id="UP000251402"/>
    </source>
</evidence>
<feature type="domain" description="Spore protein YkvP/CgeB glycosyl transferase-like" evidence="1">
    <location>
        <begin position="267"/>
        <end position="378"/>
    </location>
</feature>
<dbReference type="InterPro" id="IPR055259">
    <property type="entry name" value="YkvP/CgeB_Glyco_trans-like"/>
</dbReference>
<dbReference type="KEGG" id="mrub:DEO27_015780"/>
<accession>A0A5C1I0C8</accession>
<dbReference type="GO" id="GO:0016740">
    <property type="term" value="F:transferase activity"/>
    <property type="evidence" value="ECO:0007669"/>
    <property type="project" value="UniProtKB-KW"/>
</dbReference>
<dbReference type="EMBL" id="CP043450">
    <property type="protein sequence ID" value="QEM11425.1"/>
    <property type="molecule type" value="Genomic_DNA"/>
</dbReference>
<gene>
    <name evidence="2" type="ORF">DEO27_015780</name>
</gene>
<keyword evidence="3" id="KW-1185">Reference proteome</keyword>
<protein>
    <submittedName>
        <fullName evidence="2">Glycosyltransferase family 1 protein</fullName>
    </submittedName>
</protein>
<dbReference type="OrthoDB" id="783678at2"/>
<dbReference type="Proteomes" id="UP000251402">
    <property type="component" value="Chromosome"/>
</dbReference>
<name>A0A5C1I0C8_9SPHI</name>
<dbReference type="Pfam" id="PF13524">
    <property type="entry name" value="Glyco_trans_1_2"/>
    <property type="match status" value="1"/>
</dbReference>
<dbReference type="RefSeq" id="WP_112573962.1">
    <property type="nucleotide sequence ID" value="NZ_CP043450.1"/>
</dbReference>
<evidence type="ECO:0000313" key="2">
    <source>
        <dbReference type="EMBL" id="QEM11425.1"/>
    </source>
</evidence>
<reference evidence="2" key="1">
    <citation type="submission" date="2019-08" db="EMBL/GenBank/DDBJ databases">
        <title>Comparative genome analysis confer to the adaptation heavy metal polluted environment.</title>
        <authorList>
            <person name="Li Y."/>
        </authorList>
    </citation>
    <scope>NUCLEOTIDE SEQUENCE [LARGE SCALE GENOMIC DNA]</scope>
    <source>
        <strain evidence="2">P1</strain>
    </source>
</reference>